<dbReference type="InterPro" id="IPR029062">
    <property type="entry name" value="Class_I_gatase-like"/>
</dbReference>
<dbReference type="InterPro" id="IPR050325">
    <property type="entry name" value="Prot/Nucl_acid_deglycase"/>
</dbReference>
<feature type="domain" description="DJ-1/PfpI" evidence="1">
    <location>
        <begin position="23"/>
        <end position="173"/>
    </location>
</feature>
<comment type="caution">
    <text evidence="2">The sequence shown here is derived from an EMBL/GenBank/DDBJ whole genome shotgun (WGS) entry which is preliminary data.</text>
</comment>
<gene>
    <name evidence="2" type="ORF">JIV24_01085</name>
</gene>
<dbReference type="Gene3D" id="3.40.50.880">
    <property type="match status" value="1"/>
</dbReference>
<dbReference type="EMBL" id="JAENRR010000002">
    <property type="protein sequence ID" value="MBK3515913.1"/>
    <property type="molecule type" value="Genomic_DNA"/>
</dbReference>
<dbReference type="Proteomes" id="UP000605676">
    <property type="component" value="Unassembled WGS sequence"/>
</dbReference>
<evidence type="ECO:0000313" key="3">
    <source>
        <dbReference type="Proteomes" id="UP000605676"/>
    </source>
</evidence>
<dbReference type="PANTHER" id="PTHR48094">
    <property type="entry name" value="PROTEIN/NUCLEIC ACID DEGLYCASE DJ-1-RELATED"/>
    <property type="match status" value="1"/>
</dbReference>
<evidence type="ECO:0000259" key="1">
    <source>
        <dbReference type="Pfam" id="PF01965"/>
    </source>
</evidence>
<dbReference type="SUPFAM" id="SSF52317">
    <property type="entry name" value="Class I glutamine amidotransferase-like"/>
    <property type="match status" value="1"/>
</dbReference>
<reference evidence="2 3" key="1">
    <citation type="submission" date="2021-01" db="EMBL/GenBank/DDBJ databases">
        <title>Carboxyliciviraga sp.nov., isolated from coastal sediments.</title>
        <authorList>
            <person name="Lu D."/>
            <person name="Zhang T."/>
        </authorList>
    </citation>
    <scope>NUCLEOTIDE SEQUENCE [LARGE SCALE GENOMIC DNA]</scope>
    <source>
        <strain evidence="2 3">N1Y132</strain>
    </source>
</reference>
<name>A0ABS1HE67_9BACT</name>
<dbReference type="InterPro" id="IPR002818">
    <property type="entry name" value="DJ-1/PfpI"/>
</dbReference>
<evidence type="ECO:0000313" key="2">
    <source>
        <dbReference type="EMBL" id="MBK3515913.1"/>
    </source>
</evidence>
<dbReference type="Pfam" id="PF01965">
    <property type="entry name" value="DJ-1_PfpI"/>
    <property type="match status" value="1"/>
</dbReference>
<dbReference type="PANTHER" id="PTHR48094:SF12">
    <property type="entry name" value="PARKINSON DISEASE PROTEIN 7 HOMOLOG"/>
    <property type="match status" value="1"/>
</dbReference>
<sequence length="201" mass="22067">MKITLFFIAFLTCYTSYSQDANKVLILIKEESSQLEFMLENEALKMSEMLENSGFEVTTATVTGKRLHVGSVSFIPDLKLNQVNIDDYDGFIIPCMIVDKTAEETVSFVKNVVKSNKPIAAQVASVYLLAEAGALKGKKYALYSDQSAKSAFEGSVYAGKGVVKDGNIITSGGCPWAEHKNRGKDRTTELTQAFINMVKAH</sequence>
<organism evidence="2 3">
    <name type="scientific">Carboxylicivirga marina</name>
    <dbReference type="NCBI Taxonomy" id="2800988"/>
    <lineage>
        <taxon>Bacteria</taxon>
        <taxon>Pseudomonadati</taxon>
        <taxon>Bacteroidota</taxon>
        <taxon>Bacteroidia</taxon>
        <taxon>Marinilabiliales</taxon>
        <taxon>Marinilabiliaceae</taxon>
        <taxon>Carboxylicivirga</taxon>
    </lineage>
</organism>
<protein>
    <submittedName>
        <fullName evidence="2">DJ-1/PfpI family protein</fullName>
    </submittedName>
</protein>
<keyword evidence="3" id="KW-1185">Reference proteome</keyword>
<proteinExistence type="predicted"/>
<accession>A0ABS1HE67</accession>
<dbReference type="RefSeq" id="WP_200463145.1">
    <property type="nucleotide sequence ID" value="NZ_JAENRR010000002.1"/>
</dbReference>